<evidence type="ECO:0000313" key="1">
    <source>
        <dbReference type="EMBL" id="PKK69956.1"/>
    </source>
</evidence>
<comment type="caution">
    <text evidence="1">The sequence shown here is derived from an EMBL/GenBank/DDBJ whole genome shotgun (WGS) entry which is preliminary data.</text>
</comment>
<accession>A0A2N1N7R7</accession>
<gene>
    <name evidence="1" type="ORF">RhiirC2_747493</name>
</gene>
<organism evidence="1 2">
    <name type="scientific">Rhizophagus irregularis</name>
    <dbReference type="NCBI Taxonomy" id="588596"/>
    <lineage>
        <taxon>Eukaryota</taxon>
        <taxon>Fungi</taxon>
        <taxon>Fungi incertae sedis</taxon>
        <taxon>Mucoromycota</taxon>
        <taxon>Glomeromycotina</taxon>
        <taxon>Glomeromycetes</taxon>
        <taxon>Glomerales</taxon>
        <taxon>Glomeraceae</taxon>
        <taxon>Rhizophagus</taxon>
    </lineage>
</organism>
<name>A0A2N1N7R7_9GLOM</name>
<sequence>MSPLVKPKYGEVAAYFNKGSWCPPSVSYEAIGKPIVLSGWSLLAYYLGELLSWWSLYDTTKGVVNFTV</sequence>
<dbReference type="AlphaFoldDB" id="A0A2N1N7R7"/>
<protein>
    <submittedName>
        <fullName evidence="1">Uncharacterized protein</fullName>
    </submittedName>
</protein>
<dbReference type="EMBL" id="LLXL01000669">
    <property type="protein sequence ID" value="PKK69956.1"/>
    <property type="molecule type" value="Genomic_DNA"/>
</dbReference>
<reference evidence="1 2" key="1">
    <citation type="submission" date="2016-04" db="EMBL/GenBank/DDBJ databases">
        <title>Genome analyses suggest a sexual origin of heterokaryosis in a supposedly ancient asexual fungus.</title>
        <authorList>
            <person name="Ropars J."/>
            <person name="Sedzielewska K."/>
            <person name="Noel J."/>
            <person name="Charron P."/>
            <person name="Farinelli L."/>
            <person name="Marton T."/>
            <person name="Kruger M."/>
            <person name="Pelin A."/>
            <person name="Brachmann A."/>
            <person name="Corradi N."/>
        </authorList>
    </citation>
    <scope>NUCLEOTIDE SEQUENCE [LARGE SCALE GENOMIC DNA]</scope>
    <source>
        <strain evidence="1 2">C2</strain>
    </source>
</reference>
<dbReference type="Proteomes" id="UP000233469">
    <property type="component" value="Unassembled WGS sequence"/>
</dbReference>
<reference evidence="1 2" key="2">
    <citation type="submission" date="2017-10" db="EMBL/GenBank/DDBJ databases">
        <title>Extensive intraspecific genome diversity in a model arbuscular mycorrhizal fungus.</title>
        <authorList>
            <person name="Chen E.C.H."/>
            <person name="Morin E."/>
            <person name="Baudet D."/>
            <person name="Noel J."/>
            <person name="Ndikumana S."/>
            <person name="Charron P."/>
            <person name="St-Onge C."/>
            <person name="Giorgi J."/>
            <person name="Grigoriev I.V."/>
            <person name="Roux C."/>
            <person name="Martin F.M."/>
            <person name="Corradi N."/>
        </authorList>
    </citation>
    <scope>NUCLEOTIDE SEQUENCE [LARGE SCALE GENOMIC DNA]</scope>
    <source>
        <strain evidence="1 2">C2</strain>
    </source>
</reference>
<feature type="non-terminal residue" evidence="1">
    <location>
        <position position="68"/>
    </location>
</feature>
<proteinExistence type="predicted"/>
<evidence type="ECO:0000313" key="2">
    <source>
        <dbReference type="Proteomes" id="UP000233469"/>
    </source>
</evidence>